<organism evidence="12 13">
    <name type="scientific">Chelonoidis abingdonii</name>
    <name type="common">Abingdon island giant tortoise</name>
    <name type="synonym">Testudo abingdonii</name>
    <dbReference type="NCBI Taxonomy" id="106734"/>
    <lineage>
        <taxon>Eukaryota</taxon>
        <taxon>Metazoa</taxon>
        <taxon>Chordata</taxon>
        <taxon>Craniata</taxon>
        <taxon>Vertebrata</taxon>
        <taxon>Euteleostomi</taxon>
        <taxon>Archelosauria</taxon>
        <taxon>Testudinata</taxon>
        <taxon>Testudines</taxon>
        <taxon>Cryptodira</taxon>
        <taxon>Durocryptodira</taxon>
        <taxon>Testudinoidea</taxon>
        <taxon>Testudinidae</taxon>
        <taxon>Chelonoidis</taxon>
    </lineage>
</organism>
<dbReference type="InterPro" id="IPR008336">
    <property type="entry name" value="TopoI_DNA-bd_euk"/>
</dbReference>
<evidence type="ECO:0000256" key="3">
    <source>
        <dbReference type="ARBA" id="ARBA00012891"/>
    </source>
</evidence>
<sequence>MLFFSELLGRWPLQGVPVKLCASPVSWHQSPSSLLTIPMARKPLSPISHTTYTTQCCNEEYEIFQGTYSSLSFDHIYRGQGLAYTPGGPQPLITSYHNHSSAKLLQLIPPSGLALCMAEPDSNTQRRSGALAALRWQGFRSRSSAAPKEKPPIEMPLERTLPRPPAPVERRREMTEDEFWKWREEEPKYEDGIKWTSLRHNGPAFPPPYEQLPDNIKFYYNGEIVTLNAEAEEVASLYAKMLDHKLTRDETFRKNFFTDWKDTMSPEVKKVIASLDQCDFREMAEFGYFFLDGHKQRIGNYNISPPGLLVGRNSPNRGKLKKKILPEDVTINCSEKEVPEPPPGRRWGQVQHNPAVIWLASWKESPPEKLKYMMPHASSKLMGENDWKKYEVARSLKHHRAQIQEQYSKDWDSEDKSLRQRGVVLYLIDKFAFRVGNKTKDGMTTDTFGCCSLRVKHVTLHEDHKGETKKVEFNFMGKSSILYKKMVPVEEKVFRNLQQFKEEKGEKGEVDLFDQVNPQVLRTYLKSLMKGLTTKVFRTHIACITMEQQLKNLTHHHIKNKVLSFNEANRKVAELCNHQRTKTELHWSDLQDKTEASTDELSLLKKKLEQAMQGINTEELKSDVKRKDDELRKLDVKSRMEENKQLNLNSSNLYYIDPRIIVAWCIKWGVPVEEIYTKAQRDKFAWAIHMNNENFEF</sequence>
<dbReference type="GO" id="GO:0005730">
    <property type="term" value="C:nucleolus"/>
    <property type="evidence" value="ECO:0007669"/>
    <property type="project" value="TreeGrafter"/>
</dbReference>
<dbReference type="GeneTree" id="ENSGT00940000167650"/>
<keyword evidence="6 9" id="KW-0238">DNA-binding</keyword>
<accession>A0A8C0J8U1</accession>
<evidence type="ECO:0000313" key="12">
    <source>
        <dbReference type="Ensembl" id="ENSCABP00000027937.1"/>
    </source>
</evidence>
<proteinExistence type="inferred from homology"/>
<dbReference type="EC" id="5.6.2.1" evidence="3"/>
<dbReference type="InterPro" id="IPR014711">
    <property type="entry name" value="TopoI_cat_a-hlx-sub_euk"/>
</dbReference>
<dbReference type="Gene3D" id="1.10.132.10">
    <property type="match status" value="1"/>
</dbReference>
<dbReference type="PANTHER" id="PTHR10290">
    <property type="entry name" value="DNA TOPOISOMERASE I"/>
    <property type="match status" value="1"/>
</dbReference>
<evidence type="ECO:0000256" key="5">
    <source>
        <dbReference type="ARBA" id="ARBA00023029"/>
    </source>
</evidence>
<comment type="similarity">
    <text evidence="2 9">Belongs to the type IB topoisomerase family.</text>
</comment>
<dbReference type="InterPro" id="IPR014727">
    <property type="entry name" value="TopoI_cat_a/b-sub_euk"/>
</dbReference>
<evidence type="ECO:0000256" key="6">
    <source>
        <dbReference type="ARBA" id="ARBA00023125"/>
    </source>
</evidence>
<dbReference type="InterPro" id="IPR051062">
    <property type="entry name" value="Topoisomerase_IB"/>
</dbReference>
<reference evidence="12" key="1">
    <citation type="submission" date="2025-08" db="UniProtKB">
        <authorList>
            <consortium name="Ensembl"/>
        </authorList>
    </citation>
    <scope>IDENTIFICATION</scope>
</reference>
<dbReference type="InterPro" id="IPR011010">
    <property type="entry name" value="DNA_brk_join_enz"/>
</dbReference>
<dbReference type="OMA" id="ACITMEQ"/>
<dbReference type="GO" id="GO:0005694">
    <property type="term" value="C:chromosome"/>
    <property type="evidence" value="ECO:0007669"/>
    <property type="project" value="InterPro"/>
</dbReference>
<dbReference type="GO" id="GO:0003917">
    <property type="term" value="F:DNA topoisomerase type I (single strand cut, ATP-independent) activity"/>
    <property type="evidence" value="ECO:0007669"/>
    <property type="project" value="UniProtKB-UniRule"/>
</dbReference>
<evidence type="ECO:0000256" key="2">
    <source>
        <dbReference type="ARBA" id="ARBA00006645"/>
    </source>
</evidence>
<dbReference type="GO" id="GO:0006260">
    <property type="term" value="P:DNA replication"/>
    <property type="evidence" value="ECO:0007669"/>
    <property type="project" value="TreeGrafter"/>
</dbReference>
<dbReference type="InterPro" id="IPR013500">
    <property type="entry name" value="TopoI_cat_euk"/>
</dbReference>
<dbReference type="Gene3D" id="3.90.15.10">
    <property type="entry name" value="Topoisomerase I, Chain A, domain 3"/>
    <property type="match status" value="1"/>
</dbReference>
<dbReference type="GO" id="GO:0003677">
    <property type="term" value="F:DNA binding"/>
    <property type="evidence" value="ECO:0007669"/>
    <property type="project" value="UniProtKB-UniRule"/>
</dbReference>
<evidence type="ECO:0000259" key="11">
    <source>
        <dbReference type="SMART" id="SM00435"/>
    </source>
</evidence>
<evidence type="ECO:0000256" key="1">
    <source>
        <dbReference type="ARBA" id="ARBA00000213"/>
    </source>
</evidence>
<keyword evidence="13" id="KW-1185">Reference proteome</keyword>
<dbReference type="InterPro" id="IPR013499">
    <property type="entry name" value="TopoI_euk"/>
</dbReference>
<evidence type="ECO:0000256" key="9">
    <source>
        <dbReference type="PROSITE-ProRule" id="PRU01382"/>
    </source>
</evidence>
<protein>
    <recommendedName>
        <fullName evidence="4">DNA topoisomerase 1</fullName>
        <ecNumber evidence="3">5.6.2.1</ecNumber>
    </recommendedName>
    <alternativeName>
        <fullName evidence="8">DNA topoisomerase I</fullName>
    </alternativeName>
</protein>
<dbReference type="Pfam" id="PF01028">
    <property type="entry name" value="Topoisom_I"/>
    <property type="match status" value="1"/>
</dbReference>
<dbReference type="Pfam" id="PF14370">
    <property type="entry name" value="Topo_C_assoc"/>
    <property type="match status" value="1"/>
</dbReference>
<dbReference type="PRINTS" id="PR00416">
    <property type="entry name" value="EUTPISMRASEI"/>
</dbReference>
<feature type="region of interest" description="Disordered" evidence="10">
    <location>
        <begin position="142"/>
        <end position="172"/>
    </location>
</feature>
<dbReference type="Proteomes" id="UP000694404">
    <property type="component" value="Unplaced"/>
</dbReference>
<keyword evidence="7 9" id="KW-0413">Isomerase</keyword>
<reference evidence="12" key="2">
    <citation type="submission" date="2025-09" db="UniProtKB">
        <authorList>
            <consortium name="Ensembl"/>
        </authorList>
    </citation>
    <scope>IDENTIFICATION</scope>
</reference>
<name>A0A8C0J8U1_CHEAB</name>
<evidence type="ECO:0000256" key="4">
    <source>
        <dbReference type="ARBA" id="ARBA00019632"/>
    </source>
</evidence>
<dbReference type="InterPro" id="IPR001631">
    <property type="entry name" value="TopoI"/>
</dbReference>
<evidence type="ECO:0000313" key="13">
    <source>
        <dbReference type="Proteomes" id="UP000694404"/>
    </source>
</evidence>
<feature type="active site" description="O-(3'-phospho-DNA)-tyrosine intermediate" evidence="9">
    <location>
        <position position="655"/>
    </location>
</feature>
<dbReference type="AlphaFoldDB" id="A0A8C0J8U1"/>
<evidence type="ECO:0000256" key="7">
    <source>
        <dbReference type="ARBA" id="ARBA00023235"/>
    </source>
</evidence>
<dbReference type="InterPro" id="IPR013030">
    <property type="entry name" value="DNA_topo_DNA_db_N_dom2"/>
</dbReference>
<dbReference type="SUPFAM" id="SSF56349">
    <property type="entry name" value="DNA breaking-rejoining enzymes"/>
    <property type="match status" value="1"/>
</dbReference>
<dbReference type="GO" id="GO:0006265">
    <property type="term" value="P:DNA topological change"/>
    <property type="evidence" value="ECO:0007669"/>
    <property type="project" value="UniProtKB-UniRule"/>
</dbReference>
<evidence type="ECO:0000256" key="8">
    <source>
        <dbReference type="ARBA" id="ARBA00033297"/>
    </source>
</evidence>
<dbReference type="InterPro" id="IPR025834">
    <property type="entry name" value="TopoI_C_dom"/>
</dbReference>
<keyword evidence="5 9" id="KW-0799">Topoisomerase</keyword>
<dbReference type="PROSITE" id="PS52038">
    <property type="entry name" value="TOPO_IB_2"/>
    <property type="match status" value="1"/>
</dbReference>
<feature type="compositionally biased region" description="Basic and acidic residues" evidence="10">
    <location>
        <begin position="147"/>
        <end position="161"/>
    </location>
</feature>
<feature type="domain" description="DNA topoisomerase I eukaryotic-type" evidence="11">
    <location>
        <begin position="308"/>
        <end position="669"/>
    </location>
</feature>
<dbReference type="SUPFAM" id="SSF56741">
    <property type="entry name" value="Eukaryotic DNA topoisomerase I, N-terminal DNA-binding fragment"/>
    <property type="match status" value="1"/>
</dbReference>
<dbReference type="Gene3D" id="2.170.11.10">
    <property type="entry name" value="DNA Topoisomerase I, domain 2"/>
    <property type="match status" value="2"/>
</dbReference>
<dbReference type="Pfam" id="PF02919">
    <property type="entry name" value="Topoisom_I_N"/>
    <property type="match status" value="1"/>
</dbReference>
<dbReference type="PANTHER" id="PTHR10290:SF3">
    <property type="entry name" value="DNA TOPOISOMERASE 1"/>
    <property type="match status" value="1"/>
</dbReference>
<dbReference type="GO" id="GO:0007059">
    <property type="term" value="P:chromosome segregation"/>
    <property type="evidence" value="ECO:0007669"/>
    <property type="project" value="TreeGrafter"/>
</dbReference>
<dbReference type="InterPro" id="IPR036202">
    <property type="entry name" value="TopoI_DNA-bd_euk_N_sf"/>
</dbReference>
<evidence type="ECO:0000256" key="10">
    <source>
        <dbReference type="SAM" id="MobiDB-lite"/>
    </source>
</evidence>
<dbReference type="SMART" id="SM00435">
    <property type="entry name" value="TOPEUc"/>
    <property type="match status" value="1"/>
</dbReference>
<comment type="catalytic activity">
    <reaction evidence="1 9">
        <text>ATP-independent breakage of single-stranded DNA, followed by passage and rejoining.</text>
        <dbReference type="EC" id="5.6.2.1"/>
    </reaction>
</comment>
<dbReference type="Ensembl" id="ENSCABT00000030608.1">
    <property type="protein sequence ID" value="ENSCABP00000027937.1"/>
    <property type="gene ID" value="ENSCABG00000020537.1"/>
</dbReference>